<dbReference type="InterPro" id="IPR011961">
    <property type="entry name" value="RimM"/>
</dbReference>
<dbReference type="GO" id="GO:0006364">
    <property type="term" value="P:rRNA processing"/>
    <property type="evidence" value="ECO:0007669"/>
    <property type="project" value="UniProtKB-UniRule"/>
</dbReference>
<name>A0A1E2UQ86_9GAMM</name>
<dbReference type="SUPFAM" id="SSF50447">
    <property type="entry name" value="Translation proteins"/>
    <property type="match status" value="1"/>
</dbReference>
<keyword evidence="2 5" id="KW-0690">Ribosome biogenesis</keyword>
<dbReference type="InterPro" id="IPR011033">
    <property type="entry name" value="PRC_barrel-like_sf"/>
</dbReference>
<dbReference type="RefSeq" id="WP_069004611.1">
    <property type="nucleotide sequence ID" value="NZ_LVJW01000003.1"/>
</dbReference>
<sequence length="168" mass="19058">MSDREMIIMGRVSGLFGVRGWVKIYSYTAPKEGILGYKQWYLKRQGRWQEIKVIAGHPQGKGIVAQLAGYDDRDRAAELIESDIAVGRDQLPRLPAGEYYWTDLEGLRVETLEGVDLGRVSHLFETGANDVLVVKGDRERLIPYTMGEAVQRIDLEDGLMVVDWDPEF</sequence>
<dbReference type="GO" id="GO:0042274">
    <property type="term" value="P:ribosomal small subunit biogenesis"/>
    <property type="evidence" value="ECO:0007669"/>
    <property type="project" value="UniProtKB-UniRule"/>
</dbReference>
<dbReference type="AlphaFoldDB" id="A0A1E2UQ86"/>
<evidence type="ECO:0000259" key="6">
    <source>
        <dbReference type="Pfam" id="PF01782"/>
    </source>
</evidence>
<evidence type="ECO:0000313" key="8">
    <source>
        <dbReference type="EMBL" id="ODB96879.1"/>
    </source>
</evidence>
<evidence type="ECO:0000256" key="4">
    <source>
        <dbReference type="ARBA" id="ARBA00023186"/>
    </source>
</evidence>
<dbReference type="SUPFAM" id="SSF50346">
    <property type="entry name" value="PRC-barrel domain"/>
    <property type="match status" value="1"/>
</dbReference>
<dbReference type="OrthoDB" id="9783509at2"/>
<dbReference type="Proteomes" id="UP000094849">
    <property type="component" value="Unassembled WGS sequence"/>
</dbReference>
<feature type="domain" description="Ribosome maturation factor RimM PRC barrel" evidence="7">
    <location>
        <begin position="101"/>
        <end position="165"/>
    </location>
</feature>
<dbReference type="Gene3D" id="2.30.30.240">
    <property type="entry name" value="PRC-barrel domain"/>
    <property type="match status" value="1"/>
</dbReference>
<dbReference type="GO" id="GO:0005737">
    <property type="term" value="C:cytoplasm"/>
    <property type="evidence" value="ECO:0007669"/>
    <property type="project" value="UniProtKB-SubCell"/>
</dbReference>
<dbReference type="InterPro" id="IPR056792">
    <property type="entry name" value="PRC_RimM"/>
</dbReference>
<keyword evidence="1 5" id="KW-0963">Cytoplasm</keyword>
<dbReference type="InterPro" id="IPR009000">
    <property type="entry name" value="Transl_B-barrel_sf"/>
</dbReference>
<dbReference type="STRING" id="1818881.A3196_08965"/>
<protein>
    <recommendedName>
        <fullName evidence="5">Ribosome maturation factor RimM</fullName>
    </recommendedName>
</protein>
<keyword evidence="3 5" id="KW-0698">rRNA processing</keyword>
<evidence type="ECO:0000256" key="5">
    <source>
        <dbReference type="HAMAP-Rule" id="MF_00014"/>
    </source>
</evidence>
<dbReference type="Gene3D" id="2.40.30.60">
    <property type="entry name" value="RimM"/>
    <property type="match status" value="1"/>
</dbReference>
<keyword evidence="9" id="KW-1185">Reference proteome</keyword>
<evidence type="ECO:0000256" key="1">
    <source>
        <dbReference type="ARBA" id="ARBA00022490"/>
    </source>
</evidence>
<organism evidence="8 9">
    <name type="scientific">Candidatus Thiodiazotropha endoloripes</name>
    <dbReference type="NCBI Taxonomy" id="1818881"/>
    <lineage>
        <taxon>Bacteria</taxon>
        <taxon>Pseudomonadati</taxon>
        <taxon>Pseudomonadota</taxon>
        <taxon>Gammaproteobacteria</taxon>
        <taxon>Chromatiales</taxon>
        <taxon>Sedimenticolaceae</taxon>
        <taxon>Candidatus Thiodiazotropha</taxon>
    </lineage>
</organism>
<gene>
    <name evidence="5" type="primary">rimM</name>
    <name evidence="8" type="ORF">A3196_08965</name>
</gene>
<evidence type="ECO:0000313" key="9">
    <source>
        <dbReference type="Proteomes" id="UP000094849"/>
    </source>
</evidence>
<comment type="caution">
    <text evidence="8">The sequence shown here is derived from an EMBL/GenBank/DDBJ whole genome shotgun (WGS) entry which is preliminary data.</text>
</comment>
<dbReference type="HAMAP" id="MF_00014">
    <property type="entry name" value="Ribosome_mat_RimM"/>
    <property type="match status" value="1"/>
</dbReference>
<dbReference type="NCBIfam" id="TIGR02273">
    <property type="entry name" value="16S_RimM"/>
    <property type="match status" value="1"/>
</dbReference>
<dbReference type="PANTHER" id="PTHR33692:SF1">
    <property type="entry name" value="RIBOSOME MATURATION FACTOR RIMM"/>
    <property type="match status" value="1"/>
</dbReference>
<reference evidence="8 9" key="1">
    <citation type="submission" date="2016-03" db="EMBL/GenBank/DDBJ databases">
        <title>Chemosynthetic sulphur-oxidizing symbionts of marine invertebrate animals are capable of nitrogen fixation.</title>
        <authorList>
            <person name="Petersen J.M."/>
            <person name="Kemper A."/>
            <person name="Gruber-Vodicka H."/>
            <person name="Cardini U."/>
            <person name="Geest Mvander."/>
            <person name="Kleiner M."/>
            <person name="Bulgheresi S."/>
            <person name="Fussmann M."/>
            <person name="Herbold C."/>
            <person name="Seah B.K.B."/>
            <person name="Antony C.Paul."/>
            <person name="Liu D."/>
            <person name="Belitz A."/>
            <person name="Weber M."/>
        </authorList>
    </citation>
    <scope>NUCLEOTIDE SEQUENCE [LARGE SCALE GENOMIC DNA]</scope>
    <source>
        <strain evidence="8">G_D</strain>
    </source>
</reference>
<dbReference type="InterPro" id="IPR002676">
    <property type="entry name" value="RimM_N"/>
</dbReference>
<dbReference type="GO" id="GO:0043022">
    <property type="term" value="F:ribosome binding"/>
    <property type="evidence" value="ECO:0007669"/>
    <property type="project" value="InterPro"/>
</dbReference>
<dbReference type="Pfam" id="PF24986">
    <property type="entry name" value="PRC_RimM"/>
    <property type="match status" value="1"/>
</dbReference>
<evidence type="ECO:0000256" key="3">
    <source>
        <dbReference type="ARBA" id="ARBA00022552"/>
    </source>
</evidence>
<dbReference type="Pfam" id="PF01782">
    <property type="entry name" value="RimM"/>
    <property type="match status" value="1"/>
</dbReference>
<comment type="function">
    <text evidence="5">An accessory protein needed during the final step in the assembly of 30S ribosomal subunit, possibly for assembly of the head region. Essential for efficient processing of 16S rRNA. May be needed both before and after RbfA during the maturation of 16S rRNA. It has affinity for free ribosomal 30S subunits but not for 70S ribosomes.</text>
</comment>
<comment type="subunit">
    <text evidence="5">Binds ribosomal protein uS19.</text>
</comment>
<accession>A0A1E2UQ86</accession>
<evidence type="ECO:0000256" key="2">
    <source>
        <dbReference type="ARBA" id="ARBA00022517"/>
    </source>
</evidence>
<dbReference type="GO" id="GO:0005840">
    <property type="term" value="C:ribosome"/>
    <property type="evidence" value="ECO:0007669"/>
    <property type="project" value="InterPro"/>
</dbReference>
<comment type="similarity">
    <text evidence="5">Belongs to the RimM family.</text>
</comment>
<feature type="domain" description="RimM N-terminal" evidence="6">
    <location>
        <begin position="9"/>
        <end position="90"/>
    </location>
</feature>
<comment type="subcellular location">
    <subcellularLocation>
        <location evidence="5">Cytoplasm</location>
    </subcellularLocation>
</comment>
<dbReference type="PANTHER" id="PTHR33692">
    <property type="entry name" value="RIBOSOME MATURATION FACTOR RIMM"/>
    <property type="match status" value="1"/>
</dbReference>
<comment type="domain">
    <text evidence="5">The PRC barrel domain binds ribosomal protein uS19.</text>
</comment>
<dbReference type="EMBL" id="LVJZ01000003">
    <property type="protein sequence ID" value="ODB96879.1"/>
    <property type="molecule type" value="Genomic_DNA"/>
</dbReference>
<keyword evidence="4 5" id="KW-0143">Chaperone</keyword>
<evidence type="ECO:0000259" key="7">
    <source>
        <dbReference type="Pfam" id="PF24986"/>
    </source>
</evidence>
<proteinExistence type="inferred from homology"/>
<dbReference type="InterPro" id="IPR036976">
    <property type="entry name" value="RimM_N_sf"/>
</dbReference>